<dbReference type="Proteomes" id="UP000183918">
    <property type="component" value="Unassembled WGS sequence"/>
</dbReference>
<dbReference type="PANTHER" id="PTHR42853:SF3">
    <property type="entry name" value="ACETYL-COENZYME A CARBOXYLASE CARBOXYL TRANSFERASE SUBUNIT ALPHA, CHLOROPLASTIC"/>
    <property type="match status" value="1"/>
</dbReference>
<dbReference type="NCBIfam" id="TIGR00513">
    <property type="entry name" value="accA"/>
    <property type="match status" value="1"/>
</dbReference>
<dbReference type="RefSeq" id="WP_033421358.1">
    <property type="nucleotide sequence ID" value="NZ_FNPG01000011.1"/>
</dbReference>
<dbReference type="eggNOG" id="COG0825">
    <property type="taxonomic scope" value="Bacteria"/>
</dbReference>
<dbReference type="OrthoDB" id="9808023at2"/>
<evidence type="ECO:0000256" key="6">
    <source>
        <dbReference type="ARBA" id="ARBA00022832"/>
    </source>
</evidence>
<comment type="catalytic activity">
    <reaction evidence="10">
        <text>N(6)-carboxybiotinyl-L-lysyl-[protein] + acetyl-CoA = N(6)-biotinyl-L-lysyl-[protein] + malonyl-CoA</text>
        <dbReference type="Rhea" id="RHEA:54728"/>
        <dbReference type="Rhea" id="RHEA-COMP:10505"/>
        <dbReference type="Rhea" id="RHEA-COMP:10506"/>
        <dbReference type="ChEBI" id="CHEBI:57288"/>
        <dbReference type="ChEBI" id="CHEBI:57384"/>
        <dbReference type="ChEBI" id="CHEBI:83144"/>
        <dbReference type="ChEBI" id="CHEBI:83145"/>
        <dbReference type="EC" id="2.1.3.15"/>
    </reaction>
</comment>
<gene>
    <name evidence="12" type="ORF">SAMN02910414_01062</name>
</gene>
<keyword evidence="7" id="KW-0067">ATP-binding</keyword>
<evidence type="ECO:0000256" key="2">
    <source>
        <dbReference type="ARBA" id="ARBA00011883"/>
    </source>
</evidence>
<evidence type="ECO:0000256" key="7">
    <source>
        <dbReference type="ARBA" id="ARBA00022840"/>
    </source>
</evidence>
<comment type="pathway">
    <text evidence="1">Lipid metabolism; malonyl-CoA biosynthesis; malonyl-CoA from acetyl-CoA: step 1/1.</text>
</comment>
<name>A0A1H3I5Y6_9FIRM</name>
<evidence type="ECO:0000256" key="10">
    <source>
        <dbReference type="ARBA" id="ARBA00049152"/>
    </source>
</evidence>
<dbReference type="InterPro" id="IPR011763">
    <property type="entry name" value="COA_CT_C"/>
</dbReference>
<dbReference type="Pfam" id="PF03255">
    <property type="entry name" value="ACCA"/>
    <property type="match status" value="1"/>
</dbReference>
<dbReference type="GO" id="GO:0006633">
    <property type="term" value="P:fatty acid biosynthetic process"/>
    <property type="evidence" value="ECO:0007669"/>
    <property type="project" value="UniProtKB-KW"/>
</dbReference>
<dbReference type="InterPro" id="IPR001095">
    <property type="entry name" value="Acetyl_CoA_COase_a_su"/>
</dbReference>
<dbReference type="GO" id="GO:0009317">
    <property type="term" value="C:acetyl-CoA carboxylase complex"/>
    <property type="evidence" value="ECO:0007669"/>
    <property type="project" value="InterPro"/>
</dbReference>
<keyword evidence="8" id="KW-0443">Lipid metabolism</keyword>
<reference evidence="12 13" key="1">
    <citation type="submission" date="2016-10" db="EMBL/GenBank/DDBJ databases">
        <authorList>
            <person name="de Groot N.N."/>
        </authorList>
    </citation>
    <scope>NUCLEOTIDE SEQUENCE [LARGE SCALE GENOMIC DNA]</scope>
    <source>
        <strain evidence="12 13">DSM 14045</strain>
    </source>
</reference>
<dbReference type="PANTHER" id="PTHR42853">
    <property type="entry name" value="ACETYL-COENZYME A CARBOXYLASE CARBOXYL TRANSFERASE SUBUNIT ALPHA"/>
    <property type="match status" value="1"/>
</dbReference>
<evidence type="ECO:0000256" key="3">
    <source>
        <dbReference type="ARBA" id="ARBA00022516"/>
    </source>
</evidence>
<dbReference type="PROSITE" id="PS50989">
    <property type="entry name" value="COA_CT_CTER"/>
    <property type="match status" value="1"/>
</dbReference>
<dbReference type="GO" id="GO:2001295">
    <property type="term" value="P:malonyl-CoA biosynthetic process"/>
    <property type="evidence" value="ECO:0007669"/>
    <property type="project" value="UniProtKB-UniPathway"/>
</dbReference>
<evidence type="ECO:0000256" key="4">
    <source>
        <dbReference type="ARBA" id="ARBA00022679"/>
    </source>
</evidence>
<dbReference type="NCBIfam" id="NF041504">
    <property type="entry name" value="AccA_sub"/>
    <property type="match status" value="1"/>
</dbReference>
<evidence type="ECO:0000313" key="12">
    <source>
        <dbReference type="EMBL" id="SDY23107.1"/>
    </source>
</evidence>
<keyword evidence="5" id="KW-0547">Nucleotide-binding</keyword>
<dbReference type="PRINTS" id="PR01069">
    <property type="entry name" value="ACCCTRFRASEA"/>
</dbReference>
<dbReference type="InterPro" id="IPR029045">
    <property type="entry name" value="ClpP/crotonase-like_dom_sf"/>
</dbReference>
<keyword evidence="3" id="KW-0444">Lipid biosynthesis</keyword>
<evidence type="ECO:0000256" key="9">
    <source>
        <dbReference type="ARBA" id="ARBA00023160"/>
    </source>
</evidence>
<proteinExistence type="predicted"/>
<evidence type="ECO:0000259" key="11">
    <source>
        <dbReference type="PROSITE" id="PS50989"/>
    </source>
</evidence>
<accession>A0A1H3I5Y6</accession>
<keyword evidence="13" id="KW-1185">Reference proteome</keyword>
<organism evidence="12 13">
    <name type="scientific">Lachnobacterium bovis DSM 14045</name>
    <dbReference type="NCBI Taxonomy" id="1122142"/>
    <lineage>
        <taxon>Bacteria</taxon>
        <taxon>Bacillati</taxon>
        <taxon>Bacillota</taxon>
        <taxon>Clostridia</taxon>
        <taxon>Lachnospirales</taxon>
        <taxon>Lachnospiraceae</taxon>
        <taxon>Lachnobacterium</taxon>
    </lineage>
</organism>
<keyword evidence="4 12" id="KW-0808">Transferase</keyword>
<dbReference type="GO" id="GO:0016743">
    <property type="term" value="F:carboxyl- or carbamoyltransferase activity"/>
    <property type="evidence" value="ECO:0007669"/>
    <property type="project" value="InterPro"/>
</dbReference>
<evidence type="ECO:0000313" key="13">
    <source>
        <dbReference type="Proteomes" id="UP000183918"/>
    </source>
</evidence>
<feature type="domain" description="CoA carboxyltransferase C-terminal" evidence="11">
    <location>
        <begin position="1"/>
        <end position="234"/>
    </location>
</feature>
<dbReference type="Gene3D" id="3.90.226.10">
    <property type="entry name" value="2-enoyl-CoA Hydratase, Chain A, domain 1"/>
    <property type="match status" value="1"/>
</dbReference>
<dbReference type="EC" id="2.1.3.15" evidence="2"/>
<dbReference type="EMBL" id="FNPG01000011">
    <property type="protein sequence ID" value="SDY23107.1"/>
    <property type="molecule type" value="Genomic_DNA"/>
</dbReference>
<evidence type="ECO:0000256" key="1">
    <source>
        <dbReference type="ARBA" id="ARBA00004956"/>
    </source>
</evidence>
<keyword evidence="9" id="KW-0275">Fatty acid biosynthesis</keyword>
<dbReference type="SUPFAM" id="SSF52096">
    <property type="entry name" value="ClpP/crotonase"/>
    <property type="match status" value="1"/>
</dbReference>
<protein>
    <recommendedName>
        <fullName evidence="2">acetyl-CoA carboxytransferase</fullName>
        <ecNumber evidence="2">2.1.3.15</ecNumber>
    </recommendedName>
</protein>
<sequence length="266" mass="29857">MKELTTYDRVLIARDKKRPQVSKYIEELFDDFIELKGDRLSGDDESILGGIAMFHGTPVTIIGQRKGKSLEESMRFNFGMCSPEGYRKGMRLMKEAERFHRPIITFIDTPGAYPGKEAEEHGQANAIAESMALMSSLKVPIIAIITGEGNSGGALALSVADKIWMLENSIFAVLSPEGFASILWKDGSLAPKASEVMKITAKELYDFGLIDDVIAEDRNMFKVIDKKLQKEISSLQKLSQNTLIENRYLKFRNIDEKKKALKVIKE</sequence>
<dbReference type="UniPathway" id="UPA00655">
    <property type="reaction ID" value="UER00711"/>
</dbReference>
<dbReference type="AlphaFoldDB" id="A0A1H3I5Y6"/>
<keyword evidence="6" id="KW-0276">Fatty acid metabolism</keyword>
<dbReference type="STRING" id="1122142.SAMN02910414_01062"/>
<evidence type="ECO:0000256" key="5">
    <source>
        <dbReference type="ARBA" id="ARBA00022741"/>
    </source>
</evidence>
<dbReference type="GO" id="GO:0005524">
    <property type="term" value="F:ATP binding"/>
    <property type="evidence" value="ECO:0007669"/>
    <property type="project" value="UniProtKB-KW"/>
</dbReference>
<evidence type="ECO:0000256" key="8">
    <source>
        <dbReference type="ARBA" id="ARBA00023098"/>
    </source>
</evidence>
<dbReference type="GO" id="GO:0003989">
    <property type="term" value="F:acetyl-CoA carboxylase activity"/>
    <property type="evidence" value="ECO:0007669"/>
    <property type="project" value="InterPro"/>
</dbReference>